<dbReference type="EMBL" id="QQAX01000009">
    <property type="protein sequence ID" value="RDI44529.1"/>
    <property type="molecule type" value="Genomic_DNA"/>
</dbReference>
<feature type="chain" id="PRO_5016729873" evidence="8">
    <location>
        <begin position="23"/>
        <end position="226"/>
    </location>
</feature>
<dbReference type="PANTHER" id="PTHR30582:SF2">
    <property type="entry name" value="L,D-TRANSPEPTIDASE YCIB-RELATED"/>
    <property type="match status" value="1"/>
</dbReference>
<dbReference type="Pfam" id="PF03734">
    <property type="entry name" value="YkuD"/>
    <property type="match status" value="1"/>
</dbReference>
<evidence type="ECO:0000313" key="10">
    <source>
        <dbReference type="EMBL" id="RDI44529.1"/>
    </source>
</evidence>
<dbReference type="SUPFAM" id="SSF141523">
    <property type="entry name" value="L,D-transpeptidase catalytic domain-like"/>
    <property type="match status" value="1"/>
</dbReference>
<dbReference type="AlphaFoldDB" id="A0A370GML9"/>
<protein>
    <submittedName>
        <fullName evidence="10">Lipoprotein-anchoring transpeptidase ErfK/SrfK</fullName>
    </submittedName>
</protein>
<comment type="caution">
    <text evidence="10">The sequence shown here is derived from an EMBL/GenBank/DDBJ whole genome shotgun (WGS) entry which is preliminary data.</text>
</comment>
<sequence length="226" mass="25086">MVAFILSLTLSAIIFFPHTALAKTYGAKLCDLPQYECYAVKRGDSWQKLFPDEDQRDIVMRINRMNTKLYPGLKIAVPTSFGSDPLDYSPFPQYIDPPGTKFILVSLSKLAFGAYDSNGTLQRWGPVSGGQNYCADVRRGCRTPAGKFAIYQKRGAGCVSSKFPLGKGGAPMPYCMFFHRGFALHGSYTVPGYHDSHGCVRLFVNDAKWLNQEFANGSRVTVIINK</sequence>
<evidence type="ECO:0000256" key="8">
    <source>
        <dbReference type="SAM" id="SignalP"/>
    </source>
</evidence>
<keyword evidence="10" id="KW-0449">Lipoprotein</keyword>
<evidence type="ECO:0000256" key="2">
    <source>
        <dbReference type="ARBA" id="ARBA00005992"/>
    </source>
</evidence>
<dbReference type="GO" id="GO:0008360">
    <property type="term" value="P:regulation of cell shape"/>
    <property type="evidence" value="ECO:0007669"/>
    <property type="project" value="UniProtKB-UniRule"/>
</dbReference>
<keyword evidence="8" id="KW-0732">Signal</keyword>
<dbReference type="OrthoDB" id="463216at2"/>
<keyword evidence="6 7" id="KW-0961">Cell wall biogenesis/degradation</keyword>
<dbReference type="PANTHER" id="PTHR30582">
    <property type="entry name" value="L,D-TRANSPEPTIDASE"/>
    <property type="match status" value="1"/>
</dbReference>
<organism evidence="10 11">
    <name type="scientific">Aquicella lusitana</name>
    <dbReference type="NCBI Taxonomy" id="254246"/>
    <lineage>
        <taxon>Bacteria</taxon>
        <taxon>Pseudomonadati</taxon>
        <taxon>Pseudomonadota</taxon>
        <taxon>Gammaproteobacteria</taxon>
        <taxon>Legionellales</taxon>
        <taxon>Coxiellaceae</taxon>
        <taxon>Aquicella</taxon>
    </lineage>
</organism>
<dbReference type="RefSeq" id="WP_114834204.1">
    <property type="nucleotide sequence ID" value="NZ_LR699114.1"/>
</dbReference>
<keyword evidence="5 7" id="KW-0573">Peptidoglycan synthesis</keyword>
<gene>
    <name evidence="10" type="ORF">C8D86_10911</name>
</gene>
<evidence type="ECO:0000256" key="3">
    <source>
        <dbReference type="ARBA" id="ARBA00022679"/>
    </source>
</evidence>
<evidence type="ECO:0000256" key="7">
    <source>
        <dbReference type="PROSITE-ProRule" id="PRU01373"/>
    </source>
</evidence>
<dbReference type="Proteomes" id="UP000254720">
    <property type="component" value="Unassembled WGS sequence"/>
</dbReference>
<dbReference type="GO" id="GO:0018104">
    <property type="term" value="P:peptidoglycan-protein cross-linking"/>
    <property type="evidence" value="ECO:0007669"/>
    <property type="project" value="TreeGrafter"/>
</dbReference>
<evidence type="ECO:0000313" key="11">
    <source>
        <dbReference type="Proteomes" id="UP000254720"/>
    </source>
</evidence>
<dbReference type="CDD" id="cd16913">
    <property type="entry name" value="YkuD_like"/>
    <property type="match status" value="1"/>
</dbReference>
<feature type="domain" description="L,D-TPase catalytic" evidence="9">
    <location>
        <begin position="101"/>
        <end position="223"/>
    </location>
</feature>
<evidence type="ECO:0000256" key="5">
    <source>
        <dbReference type="ARBA" id="ARBA00022984"/>
    </source>
</evidence>
<feature type="active site" description="Proton donor/acceptor" evidence="7">
    <location>
        <position position="185"/>
    </location>
</feature>
<dbReference type="UniPathway" id="UPA00219"/>
<reference evidence="10 11" key="1">
    <citation type="submission" date="2018-07" db="EMBL/GenBank/DDBJ databases">
        <title>Genomic Encyclopedia of Type Strains, Phase IV (KMG-IV): sequencing the most valuable type-strain genomes for metagenomic binning, comparative biology and taxonomic classification.</title>
        <authorList>
            <person name="Goeker M."/>
        </authorList>
    </citation>
    <scope>NUCLEOTIDE SEQUENCE [LARGE SCALE GENOMIC DNA]</scope>
    <source>
        <strain evidence="10 11">DSM 16500</strain>
    </source>
</reference>
<dbReference type="InterPro" id="IPR005490">
    <property type="entry name" value="LD_TPept_cat_dom"/>
</dbReference>
<dbReference type="GO" id="GO:0071972">
    <property type="term" value="F:peptidoglycan L,D-transpeptidase activity"/>
    <property type="evidence" value="ECO:0007669"/>
    <property type="project" value="TreeGrafter"/>
</dbReference>
<comment type="pathway">
    <text evidence="1 7">Cell wall biogenesis; peptidoglycan biosynthesis.</text>
</comment>
<evidence type="ECO:0000256" key="6">
    <source>
        <dbReference type="ARBA" id="ARBA00023316"/>
    </source>
</evidence>
<dbReference type="GO" id="GO:0016740">
    <property type="term" value="F:transferase activity"/>
    <property type="evidence" value="ECO:0007669"/>
    <property type="project" value="UniProtKB-KW"/>
</dbReference>
<dbReference type="Gene3D" id="2.40.440.10">
    <property type="entry name" value="L,D-transpeptidase catalytic domain-like"/>
    <property type="match status" value="1"/>
</dbReference>
<name>A0A370GML9_9COXI</name>
<evidence type="ECO:0000259" key="9">
    <source>
        <dbReference type="PROSITE" id="PS52029"/>
    </source>
</evidence>
<keyword evidence="11" id="KW-1185">Reference proteome</keyword>
<feature type="active site" description="Nucleophile" evidence="7">
    <location>
        <position position="199"/>
    </location>
</feature>
<dbReference type="InterPro" id="IPR050979">
    <property type="entry name" value="LD-transpeptidase"/>
</dbReference>
<keyword evidence="3" id="KW-0808">Transferase</keyword>
<keyword evidence="4 7" id="KW-0133">Cell shape</keyword>
<dbReference type="GO" id="GO:0071555">
    <property type="term" value="P:cell wall organization"/>
    <property type="evidence" value="ECO:0007669"/>
    <property type="project" value="UniProtKB-UniRule"/>
</dbReference>
<dbReference type="PROSITE" id="PS52029">
    <property type="entry name" value="LD_TPASE"/>
    <property type="match status" value="1"/>
</dbReference>
<dbReference type="GO" id="GO:0005576">
    <property type="term" value="C:extracellular region"/>
    <property type="evidence" value="ECO:0007669"/>
    <property type="project" value="TreeGrafter"/>
</dbReference>
<feature type="signal peptide" evidence="8">
    <location>
        <begin position="1"/>
        <end position="22"/>
    </location>
</feature>
<evidence type="ECO:0000256" key="1">
    <source>
        <dbReference type="ARBA" id="ARBA00004752"/>
    </source>
</evidence>
<proteinExistence type="inferred from homology"/>
<comment type="similarity">
    <text evidence="2">Belongs to the YkuD family.</text>
</comment>
<evidence type="ECO:0000256" key="4">
    <source>
        <dbReference type="ARBA" id="ARBA00022960"/>
    </source>
</evidence>
<dbReference type="InterPro" id="IPR038063">
    <property type="entry name" value="Transpep_catalytic_dom"/>
</dbReference>
<accession>A0A370GML9</accession>